<comment type="caution">
    <text evidence="3">The sequence shown here is derived from an EMBL/GenBank/DDBJ whole genome shotgun (WGS) entry which is preliminary data.</text>
</comment>
<keyword evidence="1" id="KW-0472">Membrane</keyword>
<dbReference type="InterPro" id="IPR014729">
    <property type="entry name" value="Rossmann-like_a/b/a_fold"/>
</dbReference>
<reference evidence="3 4" key="1">
    <citation type="submission" date="2019-03" db="EMBL/GenBank/DDBJ databases">
        <title>Genomic Encyclopedia of Type Strains, Phase IV (KMG-IV): sequencing the most valuable type-strain genomes for metagenomic binning, comparative biology and taxonomic classification.</title>
        <authorList>
            <person name="Goeker M."/>
        </authorList>
    </citation>
    <scope>NUCLEOTIDE SEQUENCE [LARGE SCALE GENOMIC DNA]</scope>
    <source>
        <strain evidence="3 4">DSM 24591</strain>
    </source>
</reference>
<dbReference type="GO" id="GO:0043164">
    <property type="term" value="P:Gram-negative-bacterium-type cell wall biogenesis"/>
    <property type="evidence" value="ECO:0007669"/>
    <property type="project" value="TreeGrafter"/>
</dbReference>
<feature type="transmembrane region" description="Helical" evidence="1">
    <location>
        <begin position="33"/>
        <end position="57"/>
    </location>
</feature>
<proteinExistence type="predicted"/>
<keyword evidence="1" id="KW-1133">Transmembrane helix</keyword>
<evidence type="ECO:0000313" key="3">
    <source>
        <dbReference type="EMBL" id="TCT04902.1"/>
    </source>
</evidence>
<keyword evidence="4" id="KW-1185">Reference proteome</keyword>
<dbReference type="CDD" id="cd06259">
    <property type="entry name" value="YdcF-like"/>
    <property type="match status" value="1"/>
</dbReference>
<feature type="transmembrane region" description="Helical" evidence="1">
    <location>
        <begin position="6"/>
        <end position="26"/>
    </location>
</feature>
<gene>
    <name evidence="3" type="ORF">EDC26_111119</name>
</gene>
<dbReference type="EMBL" id="SMAJ01000011">
    <property type="protein sequence ID" value="TCT04902.1"/>
    <property type="molecule type" value="Genomic_DNA"/>
</dbReference>
<dbReference type="InterPro" id="IPR003848">
    <property type="entry name" value="DUF218"/>
</dbReference>
<dbReference type="AlphaFoldDB" id="A0A4R3LWC9"/>
<dbReference type="PANTHER" id="PTHR30336:SF4">
    <property type="entry name" value="ENVELOPE BIOGENESIS FACTOR ELYC"/>
    <property type="match status" value="1"/>
</dbReference>
<organism evidence="3 4">
    <name type="scientific">Paralcaligenes ureilyticus</name>
    <dbReference type="NCBI Taxonomy" id="627131"/>
    <lineage>
        <taxon>Bacteria</taxon>
        <taxon>Pseudomonadati</taxon>
        <taxon>Pseudomonadota</taxon>
        <taxon>Betaproteobacteria</taxon>
        <taxon>Burkholderiales</taxon>
        <taxon>Alcaligenaceae</taxon>
        <taxon>Paralcaligenes</taxon>
    </lineage>
</organism>
<protein>
    <submittedName>
        <fullName evidence="3">Uncharacterized SAM-binding protein YcdF (DUF218 family)</fullName>
    </submittedName>
</protein>
<dbReference type="Pfam" id="PF02698">
    <property type="entry name" value="DUF218"/>
    <property type="match status" value="1"/>
</dbReference>
<dbReference type="InterPro" id="IPR051599">
    <property type="entry name" value="Cell_Envelope_Assoc"/>
</dbReference>
<feature type="domain" description="DUF218" evidence="2">
    <location>
        <begin position="77"/>
        <end position="242"/>
    </location>
</feature>
<evidence type="ECO:0000256" key="1">
    <source>
        <dbReference type="SAM" id="Phobius"/>
    </source>
</evidence>
<dbReference type="Gene3D" id="3.40.50.620">
    <property type="entry name" value="HUPs"/>
    <property type="match status" value="1"/>
</dbReference>
<dbReference type="GO" id="GO:0005886">
    <property type="term" value="C:plasma membrane"/>
    <property type="evidence" value="ECO:0007669"/>
    <property type="project" value="TreeGrafter"/>
</dbReference>
<dbReference type="PANTHER" id="PTHR30336">
    <property type="entry name" value="INNER MEMBRANE PROTEIN, PROBABLE PERMEASE"/>
    <property type="match status" value="1"/>
</dbReference>
<dbReference type="Proteomes" id="UP000295525">
    <property type="component" value="Unassembled WGS sequence"/>
</dbReference>
<keyword evidence="1" id="KW-0812">Transmembrane</keyword>
<evidence type="ECO:0000313" key="4">
    <source>
        <dbReference type="Proteomes" id="UP000295525"/>
    </source>
</evidence>
<evidence type="ECO:0000259" key="2">
    <source>
        <dbReference type="Pfam" id="PF02698"/>
    </source>
</evidence>
<accession>A0A4R3LWC9</accession>
<name>A0A4R3LWC9_9BURK</name>
<sequence>MSSFFTNLVIPVNLCVTLLIVALVLFMARRRKAAFFIAASGLCWAVFWSLPASSLWAGGRLEQLYPQKLPAELPNADAIVVLGGNTANNRTNWFEPYNKNTAAPRVDTAALLYKADRAPIIILSGAALEGKTSEAQVMARALEQQDIPDRALVLEMQSRNTHENGLYTASQLKARHISRVLLVTSALHMPRAMAVFKKQGIMAIAAPAAPQIVVPTDPGFSFWLPNMRALDASRSIIKEYAGLLAYWVRGWI</sequence>
<dbReference type="GO" id="GO:0000270">
    <property type="term" value="P:peptidoglycan metabolic process"/>
    <property type="evidence" value="ECO:0007669"/>
    <property type="project" value="TreeGrafter"/>
</dbReference>